<dbReference type="EMBL" id="QWZQ01000032">
    <property type="protein sequence ID" value="RRK10022.1"/>
    <property type="molecule type" value="Genomic_DNA"/>
</dbReference>
<name>A0A3R8KKT3_9LACO</name>
<proteinExistence type="predicted"/>
<organism evidence="2 3">
    <name type="scientific">Lactiplantibacillus garii</name>
    <dbReference type="NCBI Taxonomy" id="2306423"/>
    <lineage>
        <taxon>Bacteria</taxon>
        <taxon>Bacillati</taxon>
        <taxon>Bacillota</taxon>
        <taxon>Bacilli</taxon>
        <taxon>Lactobacillales</taxon>
        <taxon>Lactobacillaceae</taxon>
        <taxon>Lactiplantibacillus</taxon>
    </lineage>
</organism>
<reference evidence="2 3" key="1">
    <citation type="submission" date="2018-08" db="EMBL/GenBank/DDBJ databases">
        <title>Genome Lactobacillus garii FI11369.</title>
        <authorList>
            <person name="Diaz M."/>
            <person name="Narbad A."/>
        </authorList>
    </citation>
    <scope>NUCLEOTIDE SEQUENCE [LARGE SCALE GENOMIC DNA]</scope>
    <source>
        <strain evidence="2 3">FI11369</strain>
    </source>
</reference>
<feature type="signal peptide" evidence="1">
    <location>
        <begin position="1"/>
        <end position="25"/>
    </location>
</feature>
<evidence type="ECO:0008006" key="4">
    <source>
        <dbReference type="Google" id="ProtNLM"/>
    </source>
</evidence>
<dbReference type="AlphaFoldDB" id="A0A3R8KKT3"/>
<comment type="caution">
    <text evidence="2">The sequence shown here is derived from an EMBL/GenBank/DDBJ whole genome shotgun (WGS) entry which is preliminary data.</text>
</comment>
<evidence type="ECO:0000256" key="1">
    <source>
        <dbReference type="SAM" id="SignalP"/>
    </source>
</evidence>
<gene>
    <name evidence="2" type="ORF">D1831_09705</name>
</gene>
<evidence type="ECO:0000313" key="2">
    <source>
        <dbReference type="EMBL" id="RRK10022.1"/>
    </source>
</evidence>
<accession>A0A3R8KKT3</accession>
<dbReference type="RefSeq" id="WP_125072737.1">
    <property type="nucleotide sequence ID" value="NZ_QWZQ01000032.1"/>
</dbReference>
<dbReference type="Proteomes" id="UP000283633">
    <property type="component" value="Unassembled WGS sequence"/>
</dbReference>
<sequence length="174" mass="20799">MKKWWLGLVALLTMVTFTVGVPAQASAPKTPKTIKVKGKYGTYRRYTKKLPKSLRGKWYAKISKKHHYYDQLNFKSYKTIMEKRQNNSIDFSMYNRIGKEQYGQKLFYNKHWFILEGIAFTGVFRVKKMTIEHKRQSVLMYDDQGQTTYYLRHKSKHMHTFLGRPQDFKLMGHI</sequence>
<keyword evidence="1" id="KW-0732">Signal</keyword>
<protein>
    <recommendedName>
        <fullName evidence="4">Extracellular protein</fullName>
    </recommendedName>
</protein>
<evidence type="ECO:0000313" key="3">
    <source>
        <dbReference type="Proteomes" id="UP000283633"/>
    </source>
</evidence>
<keyword evidence="3" id="KW-1185">Reference proteome</keyword>
<feature type="chain" id="PRO_5018652917" description="Extracellular protein" evidence="1">
    <location>
        <begin position="26"/>
        <end position="174"/>
    </location>
</feature>